<evidence type="ECO:0000313" key="4">
    <source>
        <dbReference type="Proteomes" id="UP000659654"/>
    </source>
</evidence>
<dbReference type="Proteomes" id="UP000582659">
    <property type="component" value="Unassembled WGS sequence"/>
</dbReference>
<dbReference type="AlphaFoldDB" id="A0A1I7RXE1"/>
<keyword evidence="4" id="KW-1185">Reference proteome</keyword>
<dbReference type="InterPro" id="IPR036341">
    <property type="entry name" value="Her-1_sf"/>
</dbReference>
<dbReference type="SUPFAM" id="SSF110014">
    <property type="entry name" value="Her-1"/>
    <property type="match status" value="1"/>
</dbReference>
<proteinExistence type="predicted"/>
<accession>A0A1I7RXE1</accession>
<evidence type="ECO:0000313" key="2">
    <source>
        <dbReference type="EMBL" id="CAG9126317.1"/>
    </source>
</evidence>
<reference evidence="5" key="1">
    <citation type="submission" date="2016-11" db="UniProtKB">
        <authorList>
            <consortium name="WormBaseParasite"/>
        </authorList>
    </citation>
    <scope>IDENTIFICATION</scope>
</reference>
<dbReference type="InterPro" id="IPR015313">
    <property type="entry name" value="Her-1"/>
</dbReference>
<evidence type="ECO:0000313" key="3">
    <source>
        <dbReference type="Proteomes" id="UP000095284"/>
    </source>
</evidence>
<dbReference type="SMR" id="A0A1I7RXE1"/>
<dbReference type="Proteomes" id="UP000095284">
    <property type="component" value="Unplaced"/>
</dbReference>
<organism evidence="3 5">
    <name type="scientific">Bursaphelenchus xylophilus</name>
    <name type="common">Pinewood nematode worm</name>
    <name type="synonym">Aphelenchoides xylophilus</name>
    <dbReference type="NCBI Taxonomy" id="6326"/>
    <lineage>
        <taxon>Eukaryota</taxon>
        <taxon>Metazoa</taxon>
        <taxon>Ecdysozoa</taxon>
        <taxon>Nematoda</taxon>
        <taxon>Chromadorea</taxon>
        <taxon>Rhabditida</taxon>
        <taxon>Tylenchina</taxon>
        <taxon>Tylenchomorpha</taxon>
        <taxon>Aphelenchoidea</taxon>
        <taxon>Aphelenchoididae</taxon>
        <taxon>Bursaphelenchus</taxon>
    </lineage>
</organism>
<dbReference type="EMBL" id="CAJFCV020000005">
    <property type="protein sequence ID" value="CAG9126317.1"/>
    <property type="molecule type" value="Genomic_DNA"/>
</dbReference>
<evidence type="ECO:0000313" key="1">
    <source>
        <dbReference type="EMBL" id="CAD5232996.1"/>
    </source>
</evidence>
<reference evidence="2" key="2">
    <citation type="submission" date="2020-08" db="EMBL/GenBank/DDBJ databases">
        <authorList>
            <person name="Kikuchi T."/>
        </authorList>
    </citation>
    <scope>NUCLEOTIDE SEQUENCE</scope>
    <source>
        <strain evidence="1">Ka4C1</strain>
    </source>
</reference>
<name>A0A1I7RXE1_BURXY</name>
<protein>
    <submittedName>
        <fullName evidence="1">(pine wood nematode) hypothetical protein</fullName>
    </submittedName>
</protein>
<dbReference type="WBParaSite" id="BXY_0540700.1">
    <property type="protein sequence ID" value="BXY_0540700.1"/>
    <property type="gene ID" value="BXY_0540700"/>
</dbReference>
<sequence length="192" mass="22167">MKFLCYGLYFCTYISVIIAELSRSIDLLHASRICCPLAALKCCREAILSYDPIRCLPDIKENQRIVECHRRIVSERPLTQSLACCDSVYKTGSVCHQTCVELEMTPALRLVEKLHQMQYCKIGASNKCITKCQHVLPKAGKFDTSWYLRACGTYVLSEEVPFEEERVVYTNLKSPFKLFINSYRPKFLYVRP</sequence>
<dbReference type="EMBL" id="CAJFDI010000005">
    <property type="protein sequence ID" value="CAD5232996.1"/>
    <property type="molecule type" value="Genomic_DNA"/>
</dbReference>
<dbReference type="Proteomes" id="UP000659654">
    <property type="component" value="Unassembled WGS sequence"/>
</dbReference>
<gene>
    <name evidence="1" type="ORF">BXYJ_LOCUS13087</name>
</gene>
<evidence type="ECO:0000313" key="5">
    <source>
        <dbReference type="WBParaSite" id="BXY_0540700.1"/>
    </source>
</evidence>
<dbReference type="Pfam" id="PF09232">
    <property type="entry name" value="Caenor_Her-1"/>
    <property type="match status" value="1"/>
</dbReference>